<dbReference type="InterPro" id="IPR045857">
    <property type="entry name" value="O16G_dom_2"/>
</dbReference>
<dbReference type="GO" id="GO:0004556">
    <property type="term" value="F:alpha-amylase activity"/>
    <property type="evidence" value="ECO:0007669"/>
    <property type="project" value="UniProtKB-UniRule"/>
</dbReference>
<name>A0A1F8GWB1_9BACT</name>
<evidence type="ECO:0000256" key="1">
    <source>
        <dbReference type="ARBA" id="ARBA00008061"/>
    </source>
</evidence>
<keyword evidence="3" id="KW-0378">Hydrolase</keyword>
<dbReference type="PANTHER" id="PTHR10357:SF219">
    <property type="entry name" value="MALTOSE ALPHA-D-GLUCOSYLTRANSFERASE"/>
    <property type="match status" value="1"/>
</dbReference>
<dbReference type="InterPro" id="IPR006047">
    <property type="entry name" value="GH13_cat_dom"/>
</dbReference>
<dbReference type="AlphaFoldDB" id="A0A1F8GWB1"/>
<dbReference type="Gene3D" id="3.90.400.10">
    <property type="entry name" value="Oligo-1,6-glucosidase, Domain 2"/>
    <property type="match status" value="1"/>
</dbReference>
<evidence type="ECO:0000313" key="6">
    <source>
        <dbReference type="Proteomes" id="UP000179047"/>
    </source>
</evidence>
<dbReference type="SMART" id="SM00642">
    <property type="entry name" value="Aamy"/>
    <property type="match status" value="1"/>
</dbReference>
<protein>
    <recommendedName>
        <fullName evidence="3">Alpha-amylase</fullName>
        <ecNumber evidence="3">3.2.1.1</ecNumber>
    </recommendedName>
</protein>
<evidence type="ECO:0000313" key="5">
    <source>
        <dbReference type="EMBL" id="OGN28749.1"/>
    </source>
</evidence>
<dbReference type="EMBL" id="MGKP01000012">
    <property type="protein sequence ID" value="OGN28749.1"/>
    <property type="molecule type" value="Genomic_DNA"/>
</dbReference>
<proteinExistence type="inferred from homology"/>
<comment type="similarity">
    <text evidence="1 2">Belongs to the glycosyl hydrolase 13 family.</text>
</comment>
<dbReference type="Gene3D" id="3.20.20.80">
    <property type="entry name" value="Glycosidases"/>
    <property type="match status" value="1"/>
</dbReference>
<dbReference type="PANTHER" id="PTHR10357">
    <property type="entry name" value="ALPHA-AMYLASE FAMILY MEMBER"/>
    <property type="match status" value="1"/>
</dbReference>
<sequence>MNNPWWMKAKIYEVYVDKFAGTFGGMIRRLDYIEKLGINCIWLLPHYPSPMVDDGYDVSDYRGVRQELGTLADFDAFIAAAHTRGIRVIVDLVLNHTSIEHPWFASARASKESPYRNYYLWSDTRTELAGAINPMSHLKPSNWIFDQATGQYYFATFYPEQADLNWTNPEVEREMFAVADFWLAHGVDGFRLDAVPFLGKREGTTCTNLPETHAILRRLRAHLQSINPEAVLLAEANGTESEVREYFGAGDECHLVFNFPLMLQTFLSLARNDLKPLYNLAGKMQNLPPYCAWATFLTNHDSIDFILESETDRQTLEKFLDPTSTFLTNHGTADAKRLGSIFSDKVRIIEAFKLLFSLPGVPVIYYGEEIGMQNASIQPPPQDKRRYVRGLFDWNLAQSQMHDPNSIFIAVSHLLAKK</sequence>
<reference evidence="5 6" key="1">
    <citation type="journal article" date="2016" name="Nat. Commun.">
        <title>Thousands of microbial genomes shed light on interconnected biogeochemical processes in an aquifer system.</title>
        <authorList>
            <person name="Anantharaman K."/>
            <person name="Brown C.T."/>
            <person name="Hug L.A."/>
            <person name="Sharon I."/>
            <person name="Castelle C.J."/>
            <person name="Probst A.J."/>
            <person name="Thomas B.C."/>
            <person name="Singh A."/>
            <person name="Wilkins M.J."/>
            <person name="Karaoz U."/>
            <person name="Brodie E.L."/>
            <person name="Williams K.H."/>
            <person name="Hubbard S.S."/>
            <person name="Banfield J.F."/>
        </authorList>
    </citation>
    <scope>NUCLEOTIDE SEQUENCE [LARGE SCALE GENOMIC DNA]</scope>
</reference>
<feature type="domain" description="Glycosyl hydrolase family 13 catalytic" evidence="4">
    <location>
        <begin position="13"/>
        <end position="389"/>
    </location>
</feature>
<gene>
    <name evidence="5" type="ORF">A3A33_03130</name>
</gene>
<accession>A0A1F8GWB1</accession>
<dbReference type="Proteomes" id="UP000179047">
    <property type="component" value="Unassembled WGS sequence"/>
</dbReference>
<keyword evidence="3" id="KW-0326">Glycosidase</keyword>
<evidence type="ECO:0000256" key="3">
    <source>
        <dbReference type="RuleBase" id="RU361134"/>
    </source>
</evidence>
<dbReference type="GO" id="GO:0043169">
    <property type="term" value="F:cation binding"/>
    <property type="evidence" value="ECO:0007669"/>
    <property type="project" value="InterPro"/>
</dbReference>
<dbReference type="SUPFAM" id="SSF51445">
    <property type="entry name" value="(Trans)glycosidases"/>
    <property type="match status" value="1"/>
</dbReference>
<keyword evidence="3" id="KW-0119">Carbohydrate metabolism</keyword>
<evidence type="ECO:0000256" key="2">
    <source>
        <dbReference type="RuleBase" id="RU003615"/>
    </source>
</evidence>
<dbReference type="STRING" id="1802701.A3A33_03130"/>
<dbReference type="Pfam" id="PF00128">
    <property type="entry name" value="Alpha-amylase"/>
    <property type="match status" value="2"/>
</dbReference>
<comment type="caution">
    <text evidence="5">The sequence shown here is derived from an EMBL/GenBank/DDBJ whole genome shotgun (WGS) entry which is preliminary data.</text>
</comment>
<evidence type="ECO:0000259" key="4">
    <source>
        <dbReference type="SMART" id="SM00642"/>
    </source>
</evidence>
<dbReference type="EC" id="3.2.1.1" evidence="3"/>
<comment type="catalytic activity">
    <reaction evidence="3">
        <text>Endohydrolysis of (1-&gt;4)-alpha-D-glucosidic linkages in polysaccharides containing three or more (1-&gt;4)-alpha-linked D-glucose units.</text>
        <dbReference type="EC" id="3.2.1.1"/>
    </reaction>
</comment>
<dbReference type="InterPro" id="IPR006046">
    <property type="entry name" value="Alpha_amylase"/>
</dbReference>
<dbReference type="InterPro" id="IPR017853">
    <property type="entry name" value="GH"/>
</dbReference>
<organism evidence="5 6">
    <name type="scientific">Candidatus Yanofskybacteria bacterium RIFCSPLOWO2_01_FULL_49_25</name>
    <dbReference type="NCBI Taxonomy" id="1802701"/>
    <lineage>
        <taxon>Bacteria</taxon>
        <taxon>Candidatus Yanofskyibacteriota</taxon>
    </lineage>
</organism>
<dbReference type="PRINTS" id="PR00110">
    <property type="entry name" value="ALPHAAMYLASE"/>
</dbReference>
<dbReference type="GO" id="GO:0005975">
    <property type="term" value="P:carbohydrate metabolic process"/>
    <property type="evidence" value="ECO:0007669"/>
    <property type="project" value="InterPro"/>
</dbReference>